<accession>A0A4R7UDX6</accession>
<proteinExistence type="predicted"/>
<dbReference type="Pfam" id="PF09903">
    <property type="entry name" value="DUF2130"/>
    <property type="match status" value="1"/>
</dbReference>
<reference evidence="2 3" key="1">
    <citation type="submission" date="2019-03" db="EMBL/GenBank/DDBJ databases">
        <title>Genomic Encyclopedia of Archaeal and Bacterial Type Strains, Phase II (KMG-II): from individual species to whole genera.</title>
        <authorList>
            <person name="Goeker M."/>
        </authorList>
    </citation>
    <scope>NUCLEOTIDE SEQUENCE [LARGE SCALE GENOMIC DNA]</scope>
    <source>
        <strain evidence="2 3">ATCC 35214</strain>
    </source>
</reference>
<keyword evidence="1" id="KW-0175">Coiled coil</keyword>
<feature type="coiled-coil region" evidence="1">
    <location>
        <begin position="82"/>
        <end position="218"/>
    </location>
</feature>
<dbReference type="EMBL" id="SOCN01000005">
    <property type="protein sequence ID" value="TDV22853.1"/>
    <property type="molecule type" value="Genomic_DNA"/>
</dbReference>
<dbReference type="OrthoDB" id="3224137at2"/>
<dbReference type="Proteomes" id="UP000295757">
    <property type="component" value="Unassembled WGS sequence"/>
</dbReference>
<gene>
    <name evidence="2" type="ORF">BCF59_0699</name>
</gene>
<keyword evidence="3" id="KW-1185">Reference proteome</keyword>
<evidence type="ECO:0000313" key="3">
    <source>
        <dbReference type="Proteomes" id="UP000295757"/>
    </source>
</evidence>
<dbReference type="AlphaFoldDB" id="A0A4R7UDX6"/>
<comment type="caution">
    <text evidence="2">The sequence shown here is derived from an EMBL/GenBank/DDBJ whole genome shotgun (WGS) entry which is preliminary data.</text>
</comment>
<protein>
    <recommendedName>
        <fullName evidence="4">DUF2130 domain-containing protein</fullName>
    </recommendedName>
</protein>
<dbReference type="InterPro" id="IPR019219">
    <property type="entry name" value="DUF2130"/>
</dbReference>
<evidence type="ECO:0000256" key="1">
    <source>
        <dbReference type="SAM" id="Coils"/>
    </source>
</evidence>
<dbReference type="RefSeq" id="WP_134111257.1">
    <property type="nucleotide sequence ID" value="NZ_SOCN01000005.1"/>
</dbReference>
<organism evidence="2 3">
    <name type="scientific">Mycoplasmopsis mustelae</name>
    <dbReference type="NCBI Taxonomy" id="171289"/>
    <lineage>
        <taxon>Bacteria</taxon>
        <taxon>Bacillati</taxon>
        <taxon>Mycoplasmatota</taxon>
        <taxon>Mycoplasmoidales</taxon>
        <taxon>Metamycoplasmataceae</taxon>
        <taxon>Mycoplasmopsis</taxon>
    </lineage>
</organism>
<evidence type="ECO:0000313" key="2">
    <source>
        <dbReference type="EMBL" id="TDV22853.1"/>
    </source>
</evidence>
<sequence>MQSKKVKITIKNLDKLEFYIQDESVANGDYFSINDLLNIDTTELVDVIAEFKQKMSKAAKEEIKKELLGENSFKVINSPEYIKLQNEQINKLEKLQKEHRREIDEIRKNLNEQFKKDKKEIIDSLELKQQDLINSAIELNKTQLENKIQNLKNILENKDKDFEIQKNKIALEMQQKYFSLETQYEVIKKDLENTGRENEELKQKNNNLMIQVDTYNKSRNFSSTKEVGEVFEDFLLNLLEEAFDFDNEIEIEKSNIAKEGKKPDFEIRFLKKENNTNVKMGTVIIEAKNRSTEKGTKKNKDFLDKLEKDRRNYQADYAILVTELEPDKEIYIQKVAGFEKIYIVRYKFLVNLVKLLRDIIWQKSQLIESQIEFNSKQEILTKFDKFIREKIEKNILIISKKIESMKKSAETIIGEGEKIRKKADEIVNTSFSKIQGALNTFDKSEFIKSLSKLERKSLNNIQEFEGLEIEDIKDEDLIDVEE</sequence>
<name>A0A4R7UDX6_9BACT</name>
<evidence type="ECO:0008006" key="4">
    <source>
        <dbReference type="Google" id="ProtNLM"/>
    </source>
</evidence>